<dbReference type="PANTHER" id="PTHR34876:SF4">
    <property type="entry name" value="1,4-BETA-D-GLUCAN CELLOBIOHYDROLASE C-RELATED"/>
    <property type="match status" value="1"/>
</dbReference>
<accession>A0A8K1CES8</accession>
<organism evidence="3 4">
    <name type="scientific">Pythium oligandrum</name>
    <name type="common">Mycoparasitic fungus</name>
    <dbReference type="NCBI Taxonomy" id="41045"/>
    <lineage>
        <taxon>Eukaryota</taxon>
        <taxon>Sar</taxon>
        <taxon>Stramenopiles</taxon>
        <taxon>Oomycota</taxon>
        <taxon>Peronosporomycetes</taxon>
        <taxon>Pythiales</taxon>
        <taxon>Pythiaceae</taxon>
        <taxon>Pythium</taxon>
    </lineage>
</organism>
<feature type="binding site" evidence="2">
    <location>
        <position position="249"/>
    </location>
    <ligand>
        <name>substrate</name>
    </ligand>
</feature>
<evidence type="ECO:0008006" key="5">
    <source>
        <dbReference type="Google" id="ProtNLM"/>
    </source>
</evidence>
<sequence>MPRTSTRRSSLHSSKYGTVPWYKDEYSVHDQLRVIDTLAKGCGPNTKIPLVIYGIPNKDCEAGYSNNGLNKNKKDYQAFINRLSAGSPTQNMIYIIESDAMALFVGSKCAQDNKYGERVKYAIKELSKNKNAELYIDVGYWTLMDPVKLVSITKAVNDVAGTSANVKGIALNTANYRKTEEMLDLCGKFVTGSGRTGAKCIIDTSRNHKGPTSKNEWCNARSTGIGVPPTVMPKDPRAAYYLWVKPPGESDGTCTKQTSGESLVGPKAGTFFAKHFAMLWNNGYPVEAAQKAKQKALRS</sequence>
<proteinExistence type="predicted"/>
<dbReference type="PIRSF" id="PIRSF001100">
    <property type="entry name" value="Beta_cellobiohydrolase"/>
    <property type="match status" value="1"/>
</dbReference>
<dbReference type="AlphaFoldDB" id="A0A8K1CES8"/>
<protein>
    <recommendedName>
        <fullName evidence="5">Glucanase</fullName>
    </recommendedName>
</protein>
<feature type="active site" description="Proton donor" evidence="1">
    <location>
        <position position="99"/>
    </location>
</feature>
<evidence type="ECO:0000313" key="4">
    <source>
        <dbReference type="Proteomes" id="UP000794436"/>
    </source>
</evidence>
<evidence type="ECO:0000313" key="3">
    <source>
        <dbReference type="EMBL" id="TMW61490.1"/>
    </source>
</evidence>
<feature type="binding site" evidence="2">
    <location>
        <position position="175"/>
    </location>
    <ligand>
        <name>substrate</name>
    </ligand>
</feature>
<dbReference type="OrthoDB" id="64893at2759"/>
<feature type="active site" description="Proton acceptor" evidence="1">
    <location>
        <position position="251"/>
    </location>
</feature>
<dbReference type="GO" id="GO:0004553">
    <property type="term" value="F:hydrolase activity, hydrolyzing O-glycosyl compounds"/>
    <property type="evidence" value="ECO:0007669"/>
    <property type="project" value="InterPro"/>
</dbReference>
<dbReference type="Proteomes" id="UP000794436">
    <property type="component" value="Unassembled WGS sequence"/>
</dbReference>
<feature type="binding site" evidence="2">
    <location>
        <position position="217"/>
    </location>
    <ligand>
        <name>substrate</name>
    </ligand>
</feature>
<evidence type="ECO:0000256" key="2">
    <source>
        <dbReference type="PIRSR" id="PIRSR001100-2"/>
    </source>
</evidence>
<dbReference type="GO" id="GO:0030245">
    <property type="term" value="P:cellulose catabolic process"/>
    <property type="evidence" value="ECO:0007669"/>
    <property type="project" value="InterPro"/>
</dbReference>
<keyword evidence="4" id="KW-1185">Reference proteome</keyword>
<dbReference type="InterPro" id="IPR036434">
    <property type="entry name" value="Beta_cellobiohydrolase_sf"/>
</dbReference>
<dbReference type="Gene3D" id="3.20.20.40">
    <property type="entry name" value="1, 4-beta cellobiohydrolase"/>
    <property type="match status" value="1"/>
</dbReference>
<feature type="binding site" evidence="2">
    <location>
        <position position="245"/>
    </location>
    <ligand>
        <name>substrate</name>
    </ligand>
</feature>
<evidence type="ECO:0000256" key="1">
    <source>
        <dbReference type="PIRSR" id="PIRSR001100-1"/>
    </source>
</evidence>
<gene>
    <name evidence="3" type="ORF">Poli38472_012681</name>
</gene>
<dbReference type="Pfam" id="PF01341">
    <property type="entry name" value="Glyco_hydro_6"/>
    <property type="match status" value="1"/>
</dbReference>
<dbReference type="PANTHER" id="PTHR34876">
    <property type="match status" value="1"/>
</dbReference>
<dbReference type="EMBL" id="SPLM01000076">
    <property type="protein sequence ID" value="TMW61490.1"/>
    <property type="molecule type" value="Genomic_DNA"/>
</dbReference>
<reference evidence="3" key="1">
    <citation type="submission" date="2019-03" db="EMBL/GenBank/DDBJ databases">
        <title>Long read genome sequence of the mycoparasitic Pythium oligandrum ATCC 38472 isolated from sugarbeet rhizosphere.</title>
        <authorList>
            <person name="Gaulin E."/>
        </authorList>
    </citation>
    <scope>NUCLEOTIDE SEQUENCE</scope>
    <source>
        <strain evidence="3">ATCC 38472_TT</strain>
    </source>
</reference>
<dbReference type="SUPFAM" id="SSF51989">
    <property type="entry name" value="Glycosyl hydrolases family 6, cellulases"/>
    <property type="match status" value="1"/>
</dbReference>
<dbReference type="PRINTS" id="PR00733">
    <property type="entry name" value="GLHYDRLASE6"/>
</dbReference>
<comment type="caution">
    <text evidence="3">The sequence shown here is derived from an EMBL/GenBank/DDBJ whole genome shotgun (WGS) entry which is preliminary data.</text>
</comment>
<name>A0A8K1CES8_PYTOL</name>
<dbReference type="InterPro" id="IPR016288">
    <property type="entry name" value="Beta_cellobiohydrolase"/>
</dbReference>